<dbReference type="AlphaFoldDB" id="A0A2I4GQ40"/>
<evidence type="ECO:0000313" key="2">
    <source>
        <dbReference type="RefSeq" id="XP_018846012.1"/>
    </source>
</evidence>
<dbReference type="PANTHER" id="PTHR33240:SF17">
    <property type="entry name" value="EUKARYOTIC PEPTIDE CHAIN RELEASE FACTOR GTP-BINDING SUBUNIT-LIKE"/>
    <property type="match status" value="1"/>
</dbReference>
<dbReference type="KEGG" id="jre:109009834"/>
<dbReference type="Proteomes" id="UP000235220">
    <property type="component" value="Chromosome 5"/>
</dbReference>
<protein>
    <submittedName>
        <fullName evidence="2">Uncharacterized protein LOC109009834</fullName>
    </submittedName>
</protein>
<gene>
    <name evidence="2" type="primary">LOC109009834</name>
</gene>
<sequence>MPIGRNTRRYIQQITTQPKRYKAGPRRLSLYPHDDVLVVTMLVANFTTRRILINNGNSADILFWDAFTWMGIDPSRLQPVPMLLKGFSGDMVQLVGIITLSVLIGKAPYTPSTMADFIVVKALSSYNIILGRPTLNSLKAVMSTYHLKMKFSNPMGVREVRGKQMLAQDFYVQELKLQGAGSM</sequence>
<keyword evidence="1" id="KW-1185">Reference proteome</keyword>
<proteinExistence type="predicted"/>
<dbReference type="CDD" id="cd00303">
    <property type="entry name" value="retropepsin_like"/>
    <property type="match status" value="1"/>
</dbReference>
<evidence type="ECO:0000313" key="1">
    <source>
        <dbReference type="Proteomes" id="UP000235220"/>
    </source>
</evidence>
<reference evidence="2" key="1">
    <citation type="submission" date="2025-08" db="UniProtKB">
        <authorList>
            <consortium name="RefSeq"/>
        </authorList>
    </citation>
    <scope>IDENTIFICATION</scope>
    <source>
        <tissue evidence="2">Leaves</tissue>
    </source>
</reference>
<dbReference type="RefSeq" id="XP_018846012.1">
    <property type="nucleotide sequence ID" value="XM_018990467.2"/>
</dbReference>
<dbReference type="InParanoid" id="A0A2I4GQ40"/>
<dbReference type="PANTHER" id="PTHR33240">
    <property type="entry name" value="OS08G0508500 PROTEIN"/>
    <property type="match status" value="1"/>
</dbReference>
<dbReference type="GeneID" id="109009834"/>
<accession>A0A2I4GQ40</accession>
<organism evidence="1 2">
    <name type="scientific">Juglans regia</name>
    <name type="common">English walnut</name>
    <dbReference type="NCBI Taxonomy" id="51240"/>
    <lineage>
        <taxon>Eukaryota</taxon>
        <taxon>Viridiplantae</taxon>
        <taxon>Streptophyta</taxon>
        <taxon>Embryophyta</taxon>
        <taxon>Tracheophyta</taxon>
        <taxon>Spermatophyta</taxon>
        <taxon>Magnoliopsida</taxon>
        <taxon>eudicotyledons</taxon>
        <taxon>Gunneridae</taxon>
        <taxon>Pentapetalae</taxon>
        <taxon>rosids</taxon>
        <taxon>fabids</taxon>
        <taxon>Fagales</taxon>
        <taxon>Juglandaceae</taxon>
        <taxon>Juglans</taxon>
    </lineage>
</organism>
<name>A0A2I4GQ40_JUGRE</name>
<dbReference type="OrthoDB" id="1746852at2759"/>